<dbReference type="Pfam" id="PF07261">
    <property type="entry name" value="DnaB_2"/>
    <property type="match status" value="1"/>
</dbReference>
<keyword evidence="4" id="KW-0614">Plasmid</keyword>
<feature type="domain" description="DnaB/C C-terminal" evidence="3">
    <location>
        <begin position="186"/>
        <end position="247"/>
    </location>
</feature>
<evidence type="ECO:0000256" key="1">
    <source>
        <dbReference type="ARBA" id="ARBA00093462"/>
    </source>
</evidence>
<accession>A0A1D0ATD2</accession>
<name>A0A1D0ATD2_STAAU</name>
<reference evidence="4" key="2">
    <citation type="journal article" date="2011" name="Antimicrob. Agents Chemother.">
        <title>Novel apramycin resistance gene apmA in bovine and porcine methicillin-resistant Staphylococcus aureus ST398 isolates.</title>
        <authorList>
            <person name="Fessler A.T."/>
            <person name="Kadlec K."/>
            <person name="Schwarz S."/>
        </authorList>
    </citation>
    <scope>NUCLEOTIDE SEQUENCE</scope>
    <source>
        <strain evidence="4">Rd 11</strain>
        <plasmid evidence="4">pAFS11</plasmid>
    </source>
</reference>
<dbReference type="AlphaFoldDB" id="A0A1D0ATD2"/>
<dbReference type="InterPro" id="IPR034829">
    <property type="entry name" value="DnaD-like_sf"/>
</dbReference>
<dbReference type="Gene3D" id="1.10.10.630">
    <property type="entry name" value="DnaD domain-like"/>
    <property type="match status" value="1"/>
</dbReference>
<dbReference type="RefSeq" id="WP_031913725.1">
    <property type="nucleotide sequence ID" value="NZ_CAKOFH010000033.1"/>
</dbReference>
<protein>
    <submittedName>
        <fullName evidence="4">Replication protein Rep</fullName>
    </submittedName>
</protein>
<reference evidence="4" key="1">
    <citation type="submission" date="2010-04" db="EMBL/GenBank/DDBJ databases">
        <authorList>
            <person name="Li W."/>
        </authorList>
    </citation>
    <scope>NUCLEOTIDE SEQUENCE</scope>
    <source>
        <strain evidence="4">Rd 11</strain>
        <plasmid evidence="4">pAFS11</plasmid>
    </source>
</reference>
<dbReference type="SUPFAM" id="SSF158499">
    <property type="entry name" value="DnaD domain-like"/>
    <property type="match status" value="1"/>
</dbReference>
<evidence type="ECO:0000313" key="4">
    <source>
        <dbReference type="EMBL" id="CBL58182.1"/>
    </source>
</evidence>
<sequence>MNNGKVFCTLTYSKIQSITGFSLEKIRKMKEDLRKKHLITYESGGFSKADRFYVHLPQISKNMEITDSNTWNHLKKKPIEIKYRNEKIIFDINHNPKIKGYKLRYDAEVTQTKYWKSHKRNIGSNINEILEVTQTKSNKTYIIKTYFNNLYINKTTTKPQKQKHCGNCGNDKNNIIFKIKDEYQIHKLTKTYERKIQDFSNIFSLDIIHYAIEYAGEKAVTSPTNLLLTILSNWKQAGVQTLEQAKGQENNYRKGHDTGNTSSEVKSIEKTPQWLLDKQNEKNNDKDQDEMSEEEKIAFEKEREALLKEIESFWT</sequence>
<dbReference type="InterPro" id="IPR006343">
    <property type="entry name" value="DnaB/C_C"/>
</dbReference>
<proteinExistence type="inferred from homology"/>
<gene>
    <name evidence="4" type="primary">rep</name>
</gene>
<dbReference type="EMBL" id="FN806789">
    <property type="protein sequence ID" value="CBL58182.1"/>
    <property type="molecule type" value="Genomic_DNA"/>
</dbReference>
<evidence type="ECO:0000259" key="3">
    <source>
        <dbReference type="Pfam" id="PF07261"/>
    </source>
</evidence>
<organism evidence="4">
    <name type="scientific">Staphylococcus aureus</name>
    <dbReference type="NCBI Taxonomy" id="1280"/>
    <lineage>
        <taxon>Bacteria</taxon>
        <taxon>Bacillati</taxon>
        <taxon>Bacillota</taxon>
        <taxon>Bacilli</taxon>
        <taxon>Bacillales</taxon>
        <taxon>Staphylococcaceae</taxon>
        <taxon>Staphylococcus</taxon>
    </lineage>
</organism>
<evidence type="ECO:0000256" key="2">
    <source>
        <dbReference type="SAM" id="MobiDB-lite"/>
    </source>
</evidence>
<feature type="region of interest" description="Disordered" evidence="2">
    <location>
        <begin position="245"/>
        <end position="297"/>
    </location>
</feature>
<geneLocation type="plasmid" evidence="4">
    <name>pAFS11</name>
</geneLocation>
<comment type="similarity">
    <text evidence="1">Belongs to the DnaB/DnaD family.</text>
</comment>
<dbReference type="NCBIfam" id="TIGR01446">
    <property type="entry name" value="DnaD_dom"/>
    <property type="match status" value="1"/>
</dbReference>